<evidence type="ECO:0000256" key="5">
    <source>
        <dbReference type="ARBA" id="ARBA00022989"/>
    </source>
</evidence>
<dbReference type="CDD" id="cd04187">
    <property type="entry name" value="DPM1_like_bac"/>
    <property type="match status" value="1"/>
</dbReference>
<evidence type="ECO:0000256" key="7">
    <source>
        <dbReference type="SAM" id="Phobius"/>
    </source>
</evidence>
<accession>A0A840VAJ2</accession>
<reference evidence="9 10" key="1">
    <citation type="submission" date="2020-08" db="EMBL/GenBank/DDBJ databases">
        <title>Genomic Encyclopedia of Type Strains, Phase IV (KMG-IV): sequencing the most valuable type-strain genomes for metagenomic binning, comparative biology and taxonomic classification.</title>
        <authorList>
            <person name="Goeker M."/>
        </authorList>
    </citation>
    <scope>NUCLEOTIDE SEQUENCE [LARGE SCALE GENOMIC DNA]</scope>
    <source>
        <strain evidence="9 10">DSM 27026</strain>
    </source>
</reference>
<evidence type="ECO:0000256" key="2">
    <source>
        <dbReference type="ARBA" id="ARBA00022676"/>
    </source>
</evidence>
<dbReference type="SUPFAM" id="SSF53448">
    <property type="entry name" value="Nucleotide-diphospho-sugar transferases"/>
    <property type="match status" value="1"/>
</dbReference>
<keyword evidence="6 7" id="KW-0472">Membrane</keyword>
<feature type="transmembrane region" description="Helical" evidence="7">
    <location>
        <begin position="263"/>
        <end position="288"/>
    </location>
</feature>
<keyword evidence="3 9" id="KW-0808">Transferase</keyword>
<keyword evidence="4 7" id="KW-0812">Transmembrane</keyword>
<comment type="subcellular location">
    <subcellularLocation>
        <location evidence="1">Membrane</location>
        <topology evidence="1">Multi-pass membrane protein</topology>
    </subcellularLocation>
</comment>
<evidence type="ECO:0000259" key="8">
    <source>
        <dbReference type="Pfam" id="PF00535"/>
    </source>
</evidence>
<evidence type="ECO:0000256" key="1">
    <source>
        <dbReference type="ARBA" id="ARBA00004141"/>
    </source>
</evidence>
<dbReference type="InterPro" id="IPR050256">
    <property type="entry name" value="Glycosyltransferase_2"/>
</dbReference>
<dbReference type="GO" id="GO:0005886">
    <property type="term" value="C:plasma membrane"/>
    <property type="evidence" value="ECO:0007669"/>
    <property type="project" value="TreeGrafter"/>
</dbReference>
<gene>
    <name evidence="9" type="ORF">HNP71_001199</name>
</gene>
<evidence type="ECO:0000313" key="10">
    <source>
        <dbReference type="Proteomes" id="UP000553706"/>
    </source>
</evidence>
<dbReference type="Pfam" id="PF00535">
    <property type="entry name" value="Glycos_transf_2"/>
    <property type="match status" value="1"/>
</dbReference>
<evidence type="ECO:0000256" key="3">
    <source>
        <dbReference type="ARBA" id="ARBA00022679"/>
    </source>
</evidence>
<dbReference type="PANTHER" id="PTHR48090">
    <property type="entry name" value="UNDECAPRENYL-PHOSPHATE 4-DEOXY-4-FORMAMIDO-L-ARABINOSE TRANSFERASE-RELATED"/>
    <property type="match status" value="1"/>
</dbReference>
<feature type="domain" description="Glycosyltransferase 2-like" evidence="8">
    <location>
        <begin position="5"/>
        <end position="166"/>
    </location>
</feature>
<dbReference type="PANTHER" id="PTHR48090:SF1">
    <property type="entry name" value="PROPHAGE BACTOPRENOL GLUCOSYL TRANSFERASE HOMOLOG"/>
    <property type="match status" value="1"/>
</dbReference>
<dbReference type="InterPro" id="IPR001173">
    <property type="entry name" value="Glyco_trans_2-like"/>
</dbReference>
<dbReference type="EMBL" id="JACHFJ010000003">
    <property type="protein sequence ID" value="MBB5372948.1"/>
    <property type="molecule type" value="Genomic_DNA"/>
</dbReference>
<dbReference type="InterPro" id="IPR029044">
    <property type="entry name" value="Nucleotide-diphossugar_trans"/>
</dbReference>
<keyword evidence="10" id="KW-1185">Reference proteome</keyword>
<proteinExistence type="predicted"/>
<sequence length="309" mass="34799">MSFLSVITPCYNEEANVVELHARVAAAMATLADCTYEHIFIDNASTDRTVALLREIAAKDTRVKVIVNARNFGHIRSPMHALMQAKGEAVISIVADLQDPPEMIPTLVEKWREGFDTVLCIKRSSEETPAMFFLRRAYYAMVERMASIETIQNFTGFGLYDRKVVEAVRGFDDPYPFFRGMIAEIGLNICKLPYDQPVRRRGITKNNFYTLYDIGMLGITNLSKVPLRLVTAFGFLCACISFISGLLYLLYKLIFWSSFTVGMAPLVIGLFFLGSVQLVSLGIIGEYVGAIHTQVQKRPYVIEKERIGF</sequence>
<keyword evidence="5 7" id="KW-1133">Transmembrane helix</keyword>
<evidence type="ECO:0000313" key="9">
    <source>
        <dbReference type="EMBL" id="MBB5372948.1"/>
    </source>
</evidence>
<keyword evidence="2" id="KW-0328">Glycosyltransferase</keyword>
<dbReference type="Gene3D" id="3.90.550.10">
    <property type="entry name" value="Spore Coat Polysaccharide Biosynthesis Protein SpsA, Chain A"/>
    <property type="match status" value="1"/>
</dbReference>
<dbReference type="Proteomes" id="UP000553706">
    <property type="component" value="Unassembled WGS sequence"/>
</dbReference>
<name>A0A840VAJ2_9PROT</name>
<organism evidence="9 10">
    <name type="scientific">Acidocella aromatica</name>
    <dbReference type="NCBI Taxonomy" id="1303579"/>
    <lineage>
        <taxon>Bacteria</taxon>
        <taxon>Pseudomonadati</taxon>
        <taxon>Pseudomonadota</taxon>
        <taxon>Alphaproteobacteria</taxon>
        <taxon>Acetobacterales</taxon>
        <taxon>Acidocellaceae</taxon>
        <taxon>Acidocella</taxon>
    </lineage>
</organism>
<evidence type="ECO:0000256" key="4">
    <source>
        <dbReference type="ARBA" id="ARBA00022692"/>
    </source>
</evidence>
<dbReference type="AlphaFoldDB" id="A0A840VAJ2"/>
<comment type="caution">
    <text evidence="9">The sequence shown here is derived from an EMBL/GenBank/DDBJ whole genome shotgun (WGS) entry which is preliminary data.</text>
</comment>
<protein>
    <submittedName>
        <fullName evidence="9">Glycosyltransferase involved in cell wall biosynthesis</fullName>
    </submittedName>
</protein>
<dbReference type="RefSeq" id="WP_183265957.1">
    <property type="nucleotide sequence ID" value="NZ_JACHFJ010000003.1"/>
</dbReference>
<dbReference type="GO" id="GO:0016757">
    <property type="term" value="F:glycosyltransferase activity"/>
    <property type="evidence" value="ECO:0007669"/>
    <property type="project" value="UniProtKB-KW"/>
</dbReference>
<evidence type="ECO:0000256" key="6">
    <source>
        <dbReference type="ARBA" id="ARBA00023136"/>
    </source>
</evidence>
<feature type="transmembrane region" description="Helical" evidence="7">
    <location>
        <begin position="229"/>
        <end position="251"/>
    </location>
</feature>